<dbReference type="AlphaFoldDB" id="A0A917BTX8"/>
<proteinExistence type="inferred from homology"/>
<dbReference type="GO" id="GO:0008236">
    <property type="term" value="F:serine-type peptidase activity"/>
    <property type="evidence" value="ECO:0007669"/>
    <property type="project" value="InterPro"/>
</dbReference>
<dbReference type="SUPFAM" id="SSF53474">
    <property type="entry name" value="alpha/beta-Hydrolases"/>
    <property type="match status" value="1"/>
</dbReference>
<organism evidence="4 5">
    <name type="scientific">Marmoricola endophyticus</name>
    <dbReference type="NCBI Taxonomy" id="2040280"/>
    <lineage>
        <taxon>Bacteria</taxon>
        <taxon>Bacillati</taxon>
        <taxon>Actinomycetota</taxon>
        <taxon>Actinomycetes</taxon>
        <taxon>Propionibacteriales</taxon>
        <taxon>Nocardioidaceae</taxon>
        <taxon>Marmoricola</taxon>
    </lineage>
</organism>
<comment type="caution">
    <text evidence="4">The sequence shown here is derived from an EMBL/GenBank/DDBJ whole genome shotgun (WGS) entry which is preliminary data.</text>
</comment>
<evidence type="ECO:0000313" key="5">
    <source>
        <dbReference type="Proteomes" id="UP000649179"/>
    </source>
</evidence>
<evidence type="ECO:0000256" key="2">
    <source>
        <dbReference type="ARBA" id="ARBA00022801"/>
    </source>
</evidence>
<dbReference type="GO" id="GO:0052689">
    <property type="term" value="F:carboxylic ester hydrolase activity"/>
    <property type="evidence" value="ECO:0007669"/>
    <property type="project" value="UniProtKB-ARBA"/>
</dbReference>
<dbReference type="InterPro" id="IPR029058">
    <property type="entry name" value="AB_hydrolase_fold"/>
</dbReference>
<reference evidence="4" key="1">
    <citation type="journal article" date="2014" name="Int. J. Syst. Evol. Microbiol.">
        <title>Complete genome sequence of Corynebacterium casei LMG S-19264T (=DSM 44701T), isolated from a smear-ripened cheese.</title>
        <authorList>
            <consortium name="US DOE Joint Genome Institute (JGI-PGF)"/>
            <person name="Walter F."/>
            <person name="Albersmeier A."/>
            <person name="Kalinowski J."/>
            <person name="Ruckert C."/>
        </authorList>
    </citation>
    <scope>NUCLEOTIDE SEQUENCE</scope>
    <source>
        <strain evidence="4">CGMCC 1.16067</strain>
    </source>
</reference>
<evidence type="ECO:0000259" key="3">
    <source>
        <dbReference type="Pfam" id="PF00326"/>
    </source>
</evidence>
<keyword evidence="2" id="KW-0378">Hydrolase</keyword>
<protein>
    <submittedName>
        <fullName evidence="4">Peptidase</fullName>
    </submittedName>
</protein>
<reference evidence="4" key="2">
    <citation type="submission" date="2020-09" db="EMBL/GenBank/DDBJ databases">
        <authorList>
            <person name="Sun Q."/>
            <person name="Zhou Y."/>
        </authorList>
    </citation>
    <scope>NUCLEOTIDE SEQUENCE</scope>
    <source>
        <strain evidence="4">CGMCC 1.16067</strain>
    </source>
</reference>
<name>A0A917BTX8_9ACTN</name>
<dbReference type="Pfam" id="PF00326">
    <property type="entry name" value="Peptidase_S9"/>
    <property type="match status" value="1"/>
</dbReference>
<dbReference type="PANTHER" id="PTHR22946">
    <property type="entry name" value="DIENELACTONE HYDROLASE DOMAIN-CONTAINING PROTEIN-RELATED"/>
    <property type="match status" value="1"/>
</dbReference>
<dbReference type="Proteomes" id="UP000649179">
    <property type="component" value="Unassembled WGS sequence"/>
</dbReference>
<evidence type="ECO:0000313" key="4">
    <source>
        <dbReference type="EMBL" id="GGF58611.1"/>
    </source>
</evidence>
<gene>
    <name evidence="4" type="ORF">GCM10011519_35530</name>
</gene>
<sequence length="341" mass="36999">MRSRVRLSAAVPAVATFVVALLVLAGVTASAGPDRSPVAPVVHGAHDDTSTPFTLVDVPALVRHRADGRDLSLDRLLDRTARFDRWAISYRGDGLRLTGALTLPRGGGRHPVVVVAHGFALPGRYTLGSGTSREERRLGEQGFVVLHPDYRNWGGSDVEAGTPVAHPLGYPEDLLDAVVALRRARLPQVDLSRTALLGRSMGGGVALQAAVARPGWFRGLLLYSSVSADAAANARRWVRPGTALAARVRASYGTSRTRPALWHAASVSSYLDRLGTMPVSIHHGTADRICPIGWSERTATELRAQGTPVATYAYRGERHHFERRWPVFMDRTSAFFRTVLR</sequence>
<keyword evidence="5" id="KW-1185">Reference proteome</keyword>
<dbReference type="RefSeq" id="WP_188781414.1">
    <property type="nucleotide sequence ID" value="NZ_BMKQ01000002.1"/>
</dbReference>
<evidence type="ECO:0000256" key="1">
    <source>
        <dbReference type="ARBA" id="ARBA00008645"/>
    </source>
</evidence>
<dbReference type="PANTHER" id="PTHR22946:SF9">
    <property type="entry name" value="POLYKETIDE TRANSFERASE AF380"/>
    <property type="match status" value="1"/>
</dbReference>
<dbReference type="Gene3D" id="3.40.50.1820">
    <property type="entry name" value="alpha/beta hydrolase"/>
    <property type="match status" value="1"/>
</dbReference>
<dbReference type="GO" id="GO:0006508">
    <property type="term" value="P:proteolysis"/>
    <property type="evidence" value="ECO:0007669"/>
    <property type="project" value="InterPro"/>
</dbReference>
<dbReference type="EMBL" id="BMKQ01000002">
    <property type="protein sequence ID" value="GGF58611.1"/>
    <property type="molecule type" value="Genomic_DNA"/>
</dbReference>
<dbReference type="InterPro" id="IPR001375">
    <property type="entry name" value="Peptidase_S9_cat"/>
</dbReference>
<dbReference type="InterPro" id="IPR050261">
    <property type="entry name" value="FrsA_esterase"/>
</dbReference>
<accession>A0A917BTX8</accession>
<comment type="similarity">
    <text evidence="1">Belongs to the AB hydrolase superfamily.</text>
</comment>
<feature type="domain" description="Peptidase S9 prolyl oligopeptidase catalytic" evidence="3">
    <location>
        <begin position="140"/>
        <end position="335"/>
    </location>
</feature>